<keyword evidence="4" id="KW-0808">Transferase</keyword>
<evidence type="ECO:0000256" key="4">
    <source>
        <dbReference type="ARBA" id="ARBA00022679"/>
    </source>
</evidence>
<dbReference type="InterPro" id="IPR004358">
    <property type="entry name" value="Sig_transdc_His_kin-like_C"/>
</dbReference>
<dbReference type="Pfam" id="PF02518">
    <property type="entry name" value="HATPase_c"/>
    <property type="match status" value="1"/>
</dbReference>
<dbReference type="CDD" id="cd00075">
    <property type="entry name" value="HATPase"/>
    <property type="match status" value="1"/>
</dbReference>
<feature type="domain" description="Histidine kinase" evidence="8">
    <location>
        <begin position="205"/>
        <end position="422"/>
    </location>
</feature>
<comment type="catalytic activity">
    <reaction evidence="1">
        <text>ATP + protein L-histidine = ADP + protein N-phospho-L-histidine.</text>
        <dbReference type="EC" id="2.7.13.3"/>
    </reaction>
</comment>
<organism evidence="9 10">
    <name type="scientific">Adonisia turfae CCMR0081</name>
    <dbReference type="NCBI Taxonomy" id="2292702"/>
    <lineage>
        <taxon>Bacteria</taxon>
        <taxon>Bacillati</taxon>
        <taxon>Cyanobacteriota</taxon>
        <taxon>Adonisia</taxon>
        <taxon>Adonisia turfae</taxon>
    </lineage>
</organism>
<keyword evidence="10" id="KW-1185">Reference proteome</keyword>
<dbReference type="AlphaFoldDB" id="A0A6M0RR08"/>
<evidence type="ECO:0000256" key="5">
    <source>
        <dbReference type="ARBA" id="ARBA00022777"/>
    </source>
</evidence>
<evidence type="ECO:0000259" key="8">
    <source>
        <dbReference type="PROSITE" id="PS50109"/>
    </source>
</evidence>
<sequence>MFEHSRLNLARWFSLSMGSILVVFAGILYTWSARSRLYSFDQELYNTSQVIASGVEEITFEAQHHIDLEDAPILGRDSIKLDTNIVFARWYTPDKKLLQFMGEIPTPVLETTLGFQTLQGIESAPLEPLRQLTLPVYRDDRLLGYLQVAASLTPVMRPLQQLRVFLGIGLPITLAAIAGTGWFLGGKAMRPIRNAYHRLQQFTADASHELRAPLAAIISNAQLGLMEPTSPTEQTNCLKTISITGESMSTLVGHLLFLARHQGNLPAEVFQPIDVVALLKTIKTNYAPRLMAQNLHFDSMLPDGSATVQGEHGLLQQAIANLLDNACHYTPTGGMIRLKCQVQACWIVIQVEDSGIGIPAADLPHIFERFYRVDQHRSRQAGGFGLGLAIVHQIVELHGGQIKANSQLQQGSQFEIRLPLAADYIP</sequence>
<dbReference type="InterPro" id="IPR003594">
    <property type="entry name" value="HATPase_dom"/>
</dbReference>
<dbReference type="InterPro" id="IPR003661">
    <property type="entry name" value="HisK_dim/P_dom"/>
</dbReference>
<dbReference type="RefSeq" id="WP_163701221.1">
    <property type="nucleotide sequence ID" value="NZ_QXHD01000004.1"/>
</dbReference>
<dbReference type="SUPFAM" id="SSF55874">
    <property type="entry name" value="ATPase domain of HSP90 chaperone/DNA topoisomerase II/histidine kinase"/>
    <property type="match status" value="1"/>
</dbReference>
<dbReference type="SUPFAM" id="SSF47384">
    <property type="entry name" value="Homodimeric domain of signal transducing histidine kinase"/>
    <property type="match status" value="1"/>
</dbReference>
<dbReference type="EMBL" id="QXHD01000004">
    <property type="protein sequence ID" value="NEZ58569.1"/>
    <property type="molecule type" value="Genomic_DNA"/>
</dbReference>
<name>A0A6M0RR08_9CYAN</name>
<keyword evidence="7" id="KW-1133">Transmembrane helix</keyword>
<evidence type="ECO:0000256" key="3">
    <source>
        <dbReference type="ARBA" id="ARBA00022553"/>
    </source>
</evidence>
<proteinExistence type="predicted"/>
<evidence type="ECO:0000256" key="2">
    <source>
        <dbReference type="ARBA" id="ARBA00012438"/>
    </source>
</evidence>
<dbReference type="Proteomes" id="UP000481033">
    <property type="component" value="Unassembled WGS sequence"/>
</dbReference>
<keyword evidence="5 9" id="KW-0418">Kinase</keyword>
<dbReference type="SMART" id="SM00388">
    <property type="entry name" value="HisKA"/>
    <property type="match status" value="1"/>
</dbReference>
<dbReference type="InterPro" id="IPR036890">
    <property type="entry name" value="HATPase_C_sf"/>
</dbReference>
<dbReference type="InterPro" id="IPR050736">
    <property type="entry name" value="Sensor_HK_Regulatory"/>
</dbReference>
<gene>
    <name evidence="9" type="ORF">DXZ20_23560</name>
</gene>
<dbReference type="PROSITE" id="PS50109">
    <property type="entry name" value="HIS_KIN"/>
    <property type="match status" value="1"/>
</dbReference>
<evidence type="ECO:0000313" key="9">
    <source>
        <dbReference type="EMBL" id="NEZ58569.1"/>
    </source>
</evidence>
<comment type="caution">
    <text evidence="9">The sequence shown here is derived from an EMBL/GenBank/DDBJ whole genome shotgun (WGS) entry which is preliminary data.</text>
</comment>
<keyword evidence="6" id="KW-0902">Two-component regulatory system</keyword>
<accession>A0A6M0RR08</accession>
<dbReference type="Gene3D" id="3.30.565.10">
    <property type="entry name" value="Histidine kinase-like ATPase, C-terminal domain"/>
    <property type="match status" value="1"/>
</dbReference>
<dbReference type="PANTHER" id="PTHR43711:SF1">
    <property type="entry name" value="HISTIDINE KINASE 1"/>
    <property type="match status" value="1"/>
</dbReference>
<dbReference type="GO" id="GO:0000155">
    <property type="term" value="F:phosphorelay sensor kinase activity"/>
    <property type="evidence" value="ECO:0007669"/>
    <property type="project" value="InterPro"/>
</dbReference>
<dbReference type="InterPro" id="IPR036097">
    <property type="entry name" value="HisK_dim/P_sf"/>
</dbReference>
<dbReference type="Pfam" id="PF00512">
    <property type="entry name" value="HisKA"/>
    <property type="match status" value="1"/>
</dbReference>
<protein>
    <recommendedName>
        <fullName evidence="2">histidine kinase</fullName>
        <ecNumber evidence="2">2.7.13.3</ecNumber>
    </recommendedName>
</protein>
<feature type="transmembrane region" description="Helical" evidence="7">
    <location>
        <begin position="164"/>
        <end position="184"/>
    </location>
</feature>
<feature type="transmembrane region" description="Helical" evidence="7">
    <location>
        <begin position="12"/>
        <end position="31"/>
    </location>
</feature>
<dbReference type="EC" id="2.7.13.3" evidence="2"/>
<dbReference type="CDD" id="cd00082">
    <property type="entry name" value="HisKA"/>
    <property type="match status" value="1"/>
</dbReference>
<dbReference type="PRINTS" id="PR00344">
    <property type="entry name" value="BCTRLSENSOR"/>
</dbReference>
<dbReference type="SMART" id="SM00387">
    <property type="entry name" value="HATPase_c"/>
    <property type="match status" value="1"/>
</dbReference>
<keyword evidence="7" id="KW-0812">Transmembrane</keyword>
<dbReference type="FunFam" id="3.30.565.10:FF:000006">
    <property type="entry name" value="Sensor histidine kinase WalK"/>
    <property type="match status" value="1"/>
</dbReference>
<dbReference type="Gene3D" id="1.10.287.130">
    <property type="match status" value="1"/>
</dbReference>
<evidence type="ECO:0000256" key="7">
    <source>
        <dbReference type="SAM" id="Phobius"/>
    </source>
</evidence>
<reference evidence="9 10" key="1">
    <citation type="journal article" date="2020" name="Microb. Ecol.">
        <title>Ecogenomics of the Marine Benthic Filamentous Cyanobacterium Adonisia.</title>
        <authorList>
            <person name="Walter J.M."/>
            <person name="Coutinho F.H."/>
            <person name="Leomil L."/>
            <person name="Hargreaves P.I."/>
            <person name="Campeao M.E."/>
            <person name="Vieira V.V."/>
            <person name="Silva B.S."/>
            <person name="Fistarol G.O."/>
            <person name="Salomon P.S."/>
            <person name="Sawabe T."/>
            <person name="Mino S."/>
            <person name="Hosokawa M."/>
            <person name="Miyashita H."/>
            <person name="Maruyama F."/>
            <person name="van Verk M.C."/>
            <person name="Dutilh B.E."/>
            <person name="Thompson C.C."/>
            <person name="Thompson F.L."/>
        </authorList>
    </citation>
    <scope>NUCLEOTIDE SEQUENCE [LARGE SCALE GENOMIC DNA]</scope>
    <source>
        <strain evidence="9 10">CCMR0081</strain>
    </source>
</reference>
<dbReference type="InterPro" id="IPR005467">
    <property type="entry name" value="His_kinase_dom"/>
</dbReference>
<keyword evidence="3" id="KW-0597">Phosphoprotein</keyword>
<dbReference type="PANTHER" id="PTHR43711">
    <property type="entry name" value="TWO-COMPONENT HISTIDINE KINASE"/>
    <property type="match status" value="1"/>
</dbReference>
<evidence type="ECO:0000313" key="10">
    <source>
        <dbReference type="Proteomes" id="UP000481033"/>
    </source>
</evidence>
<evidence type="ECO:0000256" key="1">
    <source>
        <dbReference type="ARBA" id="ARBA00000085"/>
    </source>
</evidence>
<evidence type="ECO:0000256" key="6">
    <source>
        <dbReference type="ARBA" id="ARBA00023012"/>
    </source>
</evidence>
<keyword evidence="7" id="KW-0472">Membrane</keyword>